<evidence type="ECO:0000313" key="7">
    <source>
        <dbReference type="EMBL" id="KAA9377732.1"/>
    </source>
</evidence>
<protein>
    <submittedName>
        <fullName evidence="7">Thiamine pyrophosphate-binding protein</fullName>
    </submittedName>
</protein>
<dbReference type="InterPro" id="IPR011766">
    <property type="entry name" value="TPP_enzyme_TPP-bd"/>
</dbReference>
<feature type="domain" description="Thiamine pyrophosphate enzyme N-terminal TPP-binding" evidence="6">
    <location>
        <begin position="20"/>
        <end position="131"/>
    </location>
</feature>
<dbReference type="Gene3D" id="3.40.50.1220">
    <property type="entry name" value="TPP-binding domain"/>
    <property type="match status" value="1"/>
</dbReference>
<evidence type="ECO:0000259" key="6">
    <source>
        <dbReference type="Pfam" id="PF02776"/>
    </source>
</evidence>
<dbReference type="GO" id="GO:0030976">
    <property type="term" value="F:thiamine pyrophosphate binding"/>
    <property type="evidence" value="ECO:0007669"/>
    <property type="project" value="InterPro"/>
</dbReference>
<organism evidence="7 8">
    <name type="scientific">Microbispora cellulosiformans</name>
    <dbReference type="NCBI Taxonomy" id="2614688"/>
    <lineage>
        <taxon>Bacteria</taxon>
        <taxon>Bacillati</taxon>
        <taxon>Actinomycetota</taxon>
        <taxon>Actinomycetes</taxon>
        <taxon>Streptosporangiales</taxon>
        <taxon>Streptosporangiaceae</taxon>
        <taxon>Microbispora</taxon>
    </lineage>
</organism>
<dbReference type="Pfam" id="PF00205">
    <property type="entry name" value="TPP_enzyme_M"/>
    <property type="match status" value="1"/>
</dbReference>
<proteinExistence type="inferred from homology"/>
<dbReference type="PROSITE" id="PS00187">
    <property type="entry name" value="TPP_ENZYMES"/>
    <property type="match status" value="1"/>
</dbReference>
<dbReference type="Gene3D" id="3.40.50.970">
    <property type="match status" value="2"/>
</dbReference>
<evidence type="ECO:0000256" key="2">
    <source>
        <dbReference type="ARBA" id="ARBA00023052"/>
    </source>
</evidence>
<dbReference type="PANTHER" id="PTHR18968:SF167">
    <property type="entry name" value="ACETOLACTATE SYNTHASE LARGE SUBUNIT ILVB2-RELATED"/>
    <property type="match status" value="1"/>
</dbReference>
<dbReference type="Pfam" id="PF02775">
    <property type="entry name" value="TPP_enzyme_C"/>
    <property type="match status" value="1"/>
</dbReference>
<dbReference type="InterPro" id="IPR012000">
    <property type="entry name" value="Thiamin_PyroP_enz_cen_dom"/>
</dbReference>
<dbReference type="GO" id="GO:0003984">
    <property type="term" value="F:acetolactate synthase activity"/>
    <property type="evidence" value="ECO:0007669"/>
    <property type="project" value="TreeGrafter"/>
</dbReference>
<sequence>MRLRPQEARHMRSSVTSQTTVADFFLEQLDAMGVDAVFGIPGGNISAFIGALRRHPRIRFVIASHEGGAAFMADGYARATGKLGVCLVTAGPGALNALTGVASAHRDQVPLLVVGGQVRTGDFGRRPIQDSSDLGVNLTAMYSHVTGYSTTLAEPRTFPRILAQAINVATGPRPCAAYVSVPADLARMPAGDEKAAVPAWRPALDLPYGHARHVLQALARARRAMIFLGGGAREALSAGQAEFHELVRTLRVPVATSLRGKGLFPESDELSLGVLGMAGSERARAYAAAGVDTLVVIGSSLGEWATRGYDRSFTTASTYFHVDLDPSVFGQLLRGGEHIQADAATFLRALCRELPALADVPQAAPLPPGLPAPPPASGEARMSPVTVMLALNETLGGEDDLYVDMGNCTAWATHHLVIDPPARIFYPCGLSSMGWSCGAVVGGKIGDPARTAIALLGDGSFLMNGSEVRTAAKNRAGAVYVVLDDGYLGMVNHGEHAQSGGVVPLDDDYYFLGEVDLARFAESLGADVHPASDPDGLREALRAARTGAAERSRPQVVIARIDHRMSPPYGERFTSVAGDGS</sequence>
<dbReference type="InterPro" id="IPR045229">
    <property type="entry name" value="TPP_enz"/>
</dbReference>
<dbReference type="GO" id="GO:0009097">
    <property type="term" value="P:isoleucine biosynthetic process"/>
    <property type="evidence" value="ECO:0007669"/>
    <property type="project" value="TreeGrafter"/>
</dbReference>
<dbReference type="GO" id="GO:0050660">
    <property type="term" value="F:flavin adenine dinucleotide binding"/>
    <property type="evidence" value="ECO:0007669"/>
    <property type="project" value="TreeGrafter"/>
</dbReference>
<evidence type="ECO:0000259" key="4">
    <source>
        <dbReference type="Pfam" id="PF00205"/>
    </source>
</evidence>
<reference evidence="7 8" key="1">
    <citation type="submission" date="2019-09" db="EMBL/GenBank/DDBJ databases">
        <title>Screening of Novel Bioactive Compounds from Soil-Associated.</title>
        <authorList>
            <person name="Gong X."/>
        </authorList>
    </citation>
    <scope>NUCLEOTIDE SEQUENCE [LARGE SCALE GENOMIC DNA]</scope>
    <source>
        <strain evidence="7 8">Gxj-6</strain>
    </source>
</reference>
<evidence type="ECO:0000313" key="8">
    <source>
        <dbReference type="Proteomes" id="UP000327011"/>
    </source>
</evidence>
<dbReference type="SUPFAM" id="SSF52467">
    <property type="entry name" value="DHS-like NAD/FAD-binding domain"/>
    <property type="match status" value="1"/>
</dbReference>
<comment type="caution">
    <text evidence="7">The sequence shown here is derived from an EMBL/GenBank/DDBJ whole genome shotgun (WGS) entry which is preliminary data.</text>
</comment>
<dbReference type="EMBL" id="VYTZ01000006">
    <property type="protein sequence ID" value="KAA9377732.1"/>
    <property type="molecule type" value="Genomic_DNA"/>
</dbReference>
<name>A0A5J5K0V8_9ACTN</name>
<comment type="similarity">
    <text evidence="1 3">Belongs to the TPP enzyme family.</text>
</comment>
<feature type="domain" description="Thiamine pyrophosphate enzyme TPP-binding" evidence="5">
    <location>
        <begin position="404"/>
        <end position="557"/>
    </location>
</feature>
<dbReference type="SUPFAM" id="SSF52518">
    <property type="entry name" value="Thiamin diphosphate-binding fold (THDP-binding)"/>
    <property type="match status" value="2"/>
</dbReference>
<dbReference type="GO" id="GO:0005948">
    <property type="term" value="C:acetolactate synthase complex"/>
    <property type="evidence" value="ECO:0007669"/>
    <property type="project" value="TreeGrafter"/>
</dbReference>
<feature type="domain" description="Thiamine pyrophosphate enzyme central" evidence="4">
    <location>
        <begin position="213"/>
        <end position="350"/>
    </location>
</feature>
<dbReference type="Pfam" id="PF02776">
    <property type="entry name" value="TPP_enzyme_N"/>
    <property type="match status" value="1"/>
</dbReference>
<dbReference type="Proteomes" id="UP000327011">
    <property type="component" value="Unassembled WGS sequence"/>
</dbReference>
<dbReference type="InterPro" id="IPR029061">
    <property type="entry name" value="THDP-binding"/>
</dbReference>
<evidence type="ECO:0000259" key="5">
    <source>
        <dbReference type="Pfam" id="PF02775"/>
    </source>
</evidence>
<dbReference type="InterPro" id="IPR000399">
    <property type="entry name" value="TPP-bd_CS"/>
</dbReference>
<dbReference type="InterPro" id="IPR012001">
    <property type="entry name" value="Thiamin_PyroP_enz_TPP-bd_dom"/>
</dbReference>
<accession>A0A5J5K0V8</accession>
<gene>
    <name evidence="7" type="ORF">F5972_19220</name>
</gene>
<dbReference type="InterPro" id="IPR029035">
    <property type="entry name" value="DHS-like_NAD/FAD-binding_dom"/>
</dbReference>
<evidence type="ECO:0000256" key="1">
    <source>
        <dbReference type="ARBA" id="ARBA00007812"/>
    </source>
</evidence>
<dbReference type="CDD" id="cd07035">
    <property type="entry name" value="TPP_PYR_POX_like"/>
    <property type="match status" value="1"/>
</dbReference>
<dbReference type="CDD" id="cd00568">
    <property type="entry name" value="TPP_enzymes"/>
    <property type="match status" value="1"/>
</dbReference>
<dbReference type="GO" id="GO:0009099">
    <property type="term" value="P:L-valine biosynthetic process"/>
    <property type="evidence" value="ECO:0007669"/>
    <property type="project" value="TreeGrafter"/>
</dbReference>
<keyword evidence="2 3" id="KW-0786">Thiamine pyrophosphate</keyword>
<evidence type="ECO:0000256" key="3">
    <source>
        <dbReference type="RuleBase" id="RU362132"/>
    </source>
</evidence>
<dbReference type="FunFam" id="3.40.50.970:FF:000007">
    <property type="entry name" value="Acetolactate synthase"/>
    <property type="match status" value="1"/>
</dbReference>
<dbReference type="AlphaFoldDB" id="A0A5J5K0V8"/>
<dbReference type="GO" id="GO:0000287">
    <property type="term" value="F:magnesium ion binding"/>
    <property type="evidence" value="ECO:0007669"/>
    <property type="project" value="InterPro"/>
</dbReference>
<dbReference type="PANTHER" id="PTHR18968">
    <property type="entry name" value="THIAMINE PYROPHOSPHATE ENZYMES"/>
    <property type="match status" value="1"/>
</dbReference>
<keyword evidence="8" id="KW-1185">Reference proteome</keyword>